<dbReference type="GO" id="GO:0030170">
    <property type="term" value="F:pyridoxal phosphate binding"/>
    <property type="evidence" value="ECO:0007669"/>
    <property type="project" value="InterPro"/>
</dbReference>
<evidence type="ECO:0000313" key="8">
    <source>
        <dbReference type="EMBL" id="EKS41818.1"/>
    </source>
</evidence>
<dbReference type="CDD" id="cd07377">
    <property type="entry name" value="WHTH_GntR"/>
    <property type="match status" value="1"/>
</dbReference>
<accession>K8PTZ6</accession>
<dbReference type="eggNOG" id="COG1167">
    <property type="taxonomic scope" value="Bacteria"/>
</dbReference>
<dbReference type="HOGENOM" id="CLU_017584_0_0_5"/>
<evidence type="ECO:0000259" key="7">
    <source>
        <dbReference type="PROSITE" id="PS50949"/>
    </source>
</evidence>
<evidence type="ECO:0000256" key="2">
    <source>
        <dbReference type="ARBA" id="ARBA00022898"/>
    </source>
</evidence>
<dbReference type="InterPro" id="IPR015424">
    <property type="entry name" value="PyrdxlP-dep_Trfase"/>
</dbReference>
<gene>
    <name evidence="8" type="ORF">HMPREF9695_00910</name>
</gene>
<dbReference type="EMBL" id="AGWX01000001">
    <property type="protein sequence ID" value="EKS41818.1"/>
    <property type="molecule type" value="Genomic_DNA"/>
</dbReference>
<keyword evidence="9" id="KW-1185">Reference proteome</keyword>
<dbReference type="GO" id="GO:0003700">
    <property type="term" value="F:DNA-binding transcription factor activity"/>
    <property type="evidence" value="ECO:0007669"/>
    <property type="project" value="InterPro"/>
</dbReference>
<dbReference type="Gene3D" id="3.40.640.10">
    <property type="entry name" value="Type I PLP-dependent aspartate aminotransferase-like (Major domain)"/>
    <property type="match status" value="1"/>
</dbReference>
<dbReference type="SUPFAM" id="SSF46785">
    <property type="entry name" value="Winged helix' DNA-binding domain"/>
    <property type="match status" value="1"/>
</dbReference>
<dbReference type="SMART" id="SM00345">
    <property type="entry name" value="HTH_GNTR"/>
    <property type="match status" value="1"/>
</dbReference>
<reference evidence="8 9" key="1">
    <citation type="submission" date="2012-04" db="EMBL/GenBank/DDBJ databases">
        <title>The Genome Sequence of Afipia broomeae ATCC 49717.</title>
        <authorList>
            <consortium name="The Broad Institute Genome Sequencing Platform"/>
            <person name="Earl A."/>
            <person name="Ward D."/>
            <person name="Feldgarden M."/>
            <person name="Gevers D."/>
            <person name="Huys G."/>
            <person name="Walker B."/>
            <person name="Young S.K."/>
            <person name="Zeng Q."/>
            <person name="Gargeya S."/>
            <person name="Fitzgerald M."/>
            <person name="Haas B."/>
            <person name="Abouelleil A."/>
            <person name="Alvarado L."/>
            <person name="Arachchi H.M."/>
            <person name="Berlin A."/>
            <person name="Chapman S.B."/>
            <person name="Goldberg J."/>
            <person name="Griggs A."/>
            <person name="Gujja S."/>
            <person name="Hansen M."/>
            <person name="Howarth C."/>
            <person name="Imamovic A."/>
            <person name="Larimer J."/>
            <person name="McCowen C."/>
            <person name="Montmayeur A."/>
            <person name="Murphy C."/>
            <person name="Neiman D."/>
            <person name="Pearson M."/>
            <person name="Priest M."/>
            <person name="Roberts A."/>
            <person name="Saif S."/>
            <person name="Shea T."/>
            <person name="Sisk P."/>
            <person name="Sykes S."/>
            <person name="Wortman J."/>
            <person name="Nusbaum C."/>
            <person name="Birren B."/>
        </authorList>
    </citation>
    <scope>NUCLEOTIDE SEQUENCE [LARGE SCALE GENOMIC DNA]</scope>
    <source>
        <strain evidence="8 9">ATCC 49717</strain>
    </source>
</reference>
<sequence>MHNFGKVRTIQTMGTVQSNSGATRSRIETIANEIVARIERGAIRPGERLPSIRGASELFGASKNTIVDAYERLVASGQIESKPGSGFYVSLHRPKRAETAGPAKVEAVDSVWLLREQLEKRYEVRVGDGRPPAAWMEGSEVGPYLRPVSRPGQRNLPESYGSPYGLLPLRQRIAGLLAERSIGAEPTQVLLTQGANDALDMIVRQYVEPGDPVLVDSPGYYPLFGKLRLAKARLIGVRRTVDGPDPDDLAAKAASTGARIFFTQSLAHNPTGCSITLPVAYRLLRTATDHNLRVVDSDPFADVLSNNSPRLAALDQLDRVIYVGTFAKTLSASLRSGYIAANADTVARLADLKMITRANSSGYIEQIIYDLITSGRYRGHLKRLSGRIEAATRQANDSLARLGLPVFGQPRGGFYMWCELPPHIDDTQLSRVAAERSILLAPGSAFNPDATPATPAMRVNIAHVGDPRFESFMAEHRNP</sequence>
<evidence type="ECO:0000313" key="9">
    <source>
        <dbReference type="Proteomes" id="UP000001096"/>
    </source>
</evidence>
<dbReference type="PROSITE" id="PS50949">
    <property type="entry name" value="HTH_GNTR"/>
    <property type="match status" value="1"/>
</dbReference>
<dbReference type="PANTHER" id="PTHR46577:SF2">
    <property type="entry name" value="TRANSCRIPTIONAL REGULATORY PROTEIN"/>
    <property type="match status" value="1"/>
</dbReference>
<keyword evidence="2" id="KW-0663">Pyridoxal phosphate</keyword>
<dbReference type="InterPro" id="IPR000524">
    <property type="entry name" value="Tscrpt_reg_HTH_GntR"/>
</dbReference>
<dbReference type="InterPro" id="IPR051446">
    <property type="entry name" value="HTH_trans_reg/aminotransferase"/>
</dbReference>
<keyword evidence="4" id="KW-0238">DNA-binding</keyword>
<protein>
    <recommendedName>
        <fullName evidence="7">HTH gntR-type domain-containing protein</fullName>
    </recommendedName>
</protein>
<evidence type="ECO:0000256" key="3">
    <source>
        <dbReference type="ARBA" id="ARBA00023015"/>
    </source>
</evidence>
<keyword evidence="5" id="KW-0804">Transcription</keyword>
<comment type="similarity">
    <text evidence="1">In the C-terminal section; belongs to the class-I pyridoxal-phosphate-dependent aminotransferase family.</text>
</comment>
<dbReference type="Proteomes" id="UP000001096">
    <property type="component" value="Unassembled WGS sequence"/>
</dbReference>
<dbReference type="SUPFAM" id="SSF53383">
    <property type="entry name" value="PLP-dependent transferases"/>
    <property type="match status" value="1"/>
</dbReference>
<dbReference type="InterPro" id="IPR036388">
    <property type="entry name" value="WH-like_DNA-bd_sf"/>
</dbReference>
<feature type="compositionally biased region" description="Polar residues" evidence="6">
    <location>
        <begin position="9"/>
        <end position="22"/>
    </location>
</feature>
<evidence type="ECO:0000256" key="5">
    <source>
        <dbReference type="ARBA" id="ARBA00023163"/>
    </source>
</evidence>
<evidence type="ECO:0000256" key="6">
    <source>
        <dbReference type="SAM" id="MobiDB-lite"/>
    </source>
</evidence>
<feature type="region of interest" description="Disordered" evidence="6">
    <location>
        <begin position="1"/>
        <end position="22"/>
    </location>
</feature>
<proteinExistence type="inferred from homology"/>
<name>K8PTZ6_9BRAD</name>
<feature type="domain" description="HTH gntR-type" evidence="7">
    <location>
        <begin position="24"/>
        <end position="92"/>
    </location>
</feature>
<dbReference type="InterPro" id="IPR036390">
    <property type="entry name" value="WH_DNA-bd_sf"/>
</dbReference>
<dbReference type="PATRIC" id="fig|883078.3.peg.940"/>
<dbReference type="AlphaFoldDB" id="K8PTZ6"/>
<dbReference type="PANTHER" id="PTHR46577">
    <property type="entry name" value="HTH-TYPE TRANSCRIPTIONAL REGULATORY PROTEIN GABR"/>
    <property type="match status" value="1"/>
</dbReference>
<dbReference type="InterPro" id="IPR015421">
    <property type="entry name" value="PyrdxlP-dep_Trfase_major"/>
</dbReference>
<keyword evidence="3" id="KW-0805">Transcription regulation</keyword>
<dbReference type="Pfam" id="PF00155">
    <property type="entry name" value="Aminotran_1_2"/>
    <property type="match status" value="1"/>
</dbReference>
<evidence type="ECO:0000256" key="1">
    <source>
        <dbReference type="ARBA" id="ARBA00005384"/>
    </source>
</evidence>
<comment type="caution">
    <text evidence="8">The sequence shown here is derived from an EMBL/GenBank/DDBJ whole genome shotgun (WGS) entry which is preliminary data.</text>
</comment>
<dbReference type="CDD" id="cd00609">
    <property type="entry name" value="AAT_like"/>
    <property type="match status" value="1"/>
</dbReference>
<dbReference type="Pfam" id="PF00392">
    <property type="entry name" value="GntR"/>
    <property type="match status" value="1"/>
</dbReference>
<evidence type="ECO:0000256" key="4">
    <source>
        <dbReference type="ARBA" id="ARBA00023125"/>
    </source>
</evidence>
<dbReference type="GO" id="GO:0003677">
    <property type="term" value="F:DNA binding"/>
    <property type="evidence" value="ECO:0007669"/>
    <property type="project" value="UniProtKB-KW"/>
</dbReference>
<organism evidence="8 9">
    <name type="scientific">Afipia broomeae ATCC 49717</name>
    <dbReference type="NCBI Taxonomy" id="883078"/>
    <lineage>
        <taxon>Bacteria</taxon>
        <taxon>Pseudomonadati</taxon>
        <taxon>Pseudomonadota</taxon>
        <taxon>Alphaproteobacteria</taxon>
        <taxon>Hyphomicrobiales</taxon>
        <taxon>Nitrobacteraceae</taxon>
        <taxon>Afipia</taxon>
    </lineage>
</organism>
<dbReference type="InterPro" id="IPR004839">
    <property type="entry name" value="Aminotransferase_I/II_large"/>
</dbReference>
<dbReference type="Gene3D" id="1.10.10.10">
    <property type="entry name" value="Winged helix-like DNA-binding domain superfamily/Winged helix DNA-binding domain"/>
    <property type="match status" value="1"/>
</dbReference>